<keyword evidence="4 6" id="KW-1133">Transmembrane helix</keyword>
<evidence type="ECO:0000313" key="8">
    <source>
        <dbReference type="EMBL" id="MFC7750784.1"/>
    </source>
</evidence>
<comment type="caution">
    <text evidence="8">The sequence shown here is derived from an EMBL/GenBank/DDBJ whole genome shotgun (WGS) entry which is preliminary data.</text>
</comment>
<feature type="transmembrane region" description="Helical" evidence="6">
    <location>
        <begin position="208"/>
        <end position="229"/>
    </location>
</feature>
<dbReference type="PANTHER" id="PTHR35007:SF2">
    <property type="entry name" value="PILUS ASSEMBLE PROTEIN"/>
    <property type="match status" value="1"/>
</dbReference>
<evidence type="ECO:0000256" key="4">
    <source>
        <dbReference type="ARBA" id="ARBA00022989"/>
    </source>
</evidence>
<dbReference type="InterPro" id="IPR018076">
    <property type="entry name" value="T2SS_GspF_dom"/>
</dbReference>
<keyword evidence="2" id="KW-1003">Cell membrane</keyword>
<evidence type="ECO:0000256" key="2">
    <source>
        <dbReference type="ARBA" id="ARBA00022475"/>
    </source>
</evidence>
<evidence type="ECO:0000256" key="5">
    <source>
        <dbReference type="ARBA" id="ARBA00023136"/>
    </source>
</evidence>
<sequence>MDRWKTWERKTIGIWSVLAGEQQASELAGKWRASVVRETVLVLAAAVAVLIAADPAAGAALLVLAGGWPWVRYRMLDRKLTERRHDIVRELPEFLNRLVLLLNAGEPVQQAFRSAAERYGQRGDSALGKELSGVLVHLQNRMPFPAALEWFHQRCATPEVSMLTTTLLLNMRRGGQELTLTLRELSRNLWEKRKALALIRGEQASSKLIFPLMLMFAAVLLIVAAPALMSLS</sequence>
<evidence type="ECO:0000256" key="6">
    <source>
        <dbReference type="SAM" id="Phobius"/>
    </source>
</evidence>
<feature type="domain" description="Type II secretion system protein GspF" evidence="7">
    <location>
        <begin position="94"/>
        <end position="224"/>
    </location>
</feature>
<dbReference type="InterPro" id="IPR042094">
    <property type="entry name" value="T2SS_GspF_sf"/>
</dbReference>
<keyword evidence="5 6" id="KW-0472">Membrane</keyword>
<proteinExistence type="predicted"/>
<evidence type="ECO:0000256" key="1">
    <source>
        <dbReference type="ARBA" id="ARBA00004651"/>
    </source>
</evidence>
<evidence type="ECO:0000256" key="3">
    <source>
        <dbReference type="ARBA" id="ARBA00022692"/>
    </source>
</evidence>
<dbReference type="EMBL" id="JBHTGQ010000028">
    <property type="protein sequence ID" value="MFC7750784.1"/>
    <property type="molecule type" value="Genomic_DNA"/>
</dbReference>
<reference evidence="9" key="1">
    <citation type="journal article" date="2019" name="Int. J. Syst. Evol. Microbiol.">
        <title>The Global Catalogue of Microorganisms (GCM) 10K type strain sequencing project: providing services to taxonomists for standard genome sequencing and annotation.</title>
        <authorList>
            <consortium name="The Broad Institute Genomics Platform"/>
            <consortium name="The Broad Institute Genome Sequencing Center for Infectious Disease"/>
            <person name="Wu L."/>
            <person name="Ma J."/>
        </authorList>
    </citation>
    <scope>NUCLEOTIDE SEQUENCE [LARGE SCALE GENOMIC DNA]</scope>
    <source>
        <strain evidence="9">JCM 18657</strain>
    </source>
</reference>
<organism evidence="8 9">
    <name type="scientific">Paenibacillus thermoaerophilus</name>
    <dbReference type="NCBI Taxonomy" id="1215385"/>
    <lineage>
        <taxon>Bacteria</taxon>
        <taxon>Bacillati</taxon>
        <taxon>Bacillota</taxon>
        <taxon>Bacilli</taxon>
        <taxon>Bacillales</taxon>
        <taxon>Paenibacillaceae</taxon>
        <taxon>Paenibacillus</taxon>
    </lineage>
</organism>
<dbReference type="PANTHER" id="PTHR35007">
    <property type="entry name" value="INTEGRAL MEMBRANE PROTEIN-RELATED"/>
    <property type="match status" value="1"/>
</dbReference>
<dbReference type="Proteomes" id="UP001596528">
    <property type="component" value="Unassembled WGS sequence"/>
</dbReference>
<gene>
    <name evidence="8" type="ORF">ACFQWB_12725</name>
</gene>
<protein>
    <submittedName>
        <fullName evidence="8">Type II secretion system F family protein</fullName>
    </submittedName>
</protein>
<evidence type="ECO:0000259" key="7">
    <source>
        <dbReference type="Pfam" id="PF00482"/>
    </source>
</evidence>
<evidence type="ECO:0000313" key="9">
    <source>
        <dbReference type="Proteomes" id="UP001596528"/>
    </source>
</evidence>
<keyword evidence="9" id="KW-1185">Reference proteome</keyword>
<accession>A0ABW2V3V8</accession>
<name>A0ABW2V3V8_9BACL</name>
<comment type="subcellular location">
    <subcellularLocation>
        <location evidence="1">Cell membrane</location>
        <topology evidence="1">Multi-pass membrane protein</topology>
    </subcellularLocation>
</comment>
<dbReference type="Pfam" id="PF00482">
    <property type="entry name" value="T2SSF"/>
    <property type="match status" value="1"/>
</dbReference>
<feature type="transmembrane region" description="Helical" evidence="6">
    <location>
        <begin position="40"/>
        <end position="71"/>
    </location>
</feature>
<keyword evidence="3 6" id="KW-0812">Transmembrane</keyword>
<dbReference type="RefSeq" id="WP_138789132.1">
    <property type="nucleotide sequence ID" value="NZ_JBHTGQ010000028.1"/>
</dbReference>
<dbReference type="Gene3D" id="1.20.81.30">
    <property type="entry name" value="Type II secretion system (T2SS), domain F"/>
    <property type="match status" value="1"/>
</dbReference>